<dbReference type="Proteomes" id="UP000268857">
    <property type="component" value="Unassembled WGS sequence"/>
</dbReference>
<dbReference type="EMBL" id="RSCJ01000018">
    <property type="protein sequence ID" value="RUR76991.1"/>
    <property type="molecule type" value="Genomic_DNA"/>
</dbReference>
<dbReference type="AlphaFoldDB" id="A0A3S0ZPQ4"/>
<evidence type="ECO:0000313" key="2">
    <source>
        <dbReference type="Proteomes" id="UP000268857"/>
    </source>
</evidence>
<dbReference type="OrthoDB" id="518233at2"/>
<accession>A0A3S0ZPQ4</accession>
<protein>
    <submittedName>
        <fullName evidence="1">Uncharacterized protein</fullName>
    </submittedName>
</protein>
<reference evidence="1 2" key="1">
    <citation type="journal article" date="2019" name="Genome Biol. Evol.">
        <title>Day and night: Metabolic profiles and evolutionary relationships of six axenic non-marine cyanobacteria.</title>
        <authorList>
            <person name="Will S.E."/>
            <person name="Henke P."/>
            <person name="Boedeker C."/>
            <person name="Huang S."/>
            <person name="Brinkmann H."/>
            <person name="Rohde M."/>
            <person name="Jarek M."/>
            <person name="Friedl T."/>
            <person name="Seufert S."/>
            <person name="Schumacher M."/>
            <person name="Overmann J."/>
            <person name="Neumann-Schaal M."/>
            <person name="Petersen J."/>
        </authorList>
    </citation>
    <scope>NUCLEOTIDE SEQUENCE [LARGE SCALE GENOMIC DNA]</scope>
    <source>
        <strain evidence="1 2">PCC 6912</strain>
    </source>
</reference>
<proteinExistence type="predicted"/>
<keyword evidence="2" id="KW-1185">Reference proteome</keyword>
<sequence length="224" mass="23063">MSTIPPALQNLPGLRTVYDDDMLRLALAIAEMFIAKGLGSGGGGGGGDASSANQLTEIARLEAIRDRLPTVLVSDRLKIDGSGVTQPISATSLPLPTGAATDSVLQSVRDRLMPAGTTTSYIGTSAGANLKTSSGAIHSITCSNLSSEARYFQVFNKASAPINGDVPVRSYTIFPTPSLLIIGQDVIGGSGIILSTGIAWGFSTTPLTYTAGTATDCIATVRWT</sequence>
<dbReference type="STRING" id="211165.GCA_000317285_01781"/>
<comment type="caution">
    <text evidence="1">The sequence shown here is derived from an EMBL/GenBank/DDBJ whole genome shotgun (WGS) entry which is preliminary data.</text>
</comment>
<gene>
    <name evidence="1" type="ORF">PCC6912_39500</name>
</gene>
<dbReference type="RefSeq" id="WP_016879433.1">
    <property type="nucleotide sequence ID" value="NZ_AJLN01000059.1"/>
</dbReference>
<organism evidence="1 2">
    <name type="scientific">Chlorogloeopsis fritschii PCC 6912</name>
    <dbReference type="NCBI Taxonomy" id="211165"/>
    <lineage>
        <taxon>Bacteria</taxon>
        <taxon>Bacillati</taxon>
        <taxon>Cyanobacteriota</taxon>
        <taxon>Cyanophyceae</taxon>
        <taxon>Nostocales</taxon>
        <taxon>Chlorogloeopsidaceae</taxon>
        <taxon>Chlorogloeopsis</taxon>
    </lineage>
</organism>
<evidence type="ECO:0000313" key="1">
    <source>
        <dbReference type="EMBL" id="RUR76991.1"/>
    </source>
</evidence>
<name>A0A3S0ZPQ4_CHLFR</name>